<keyword evidence="2 4" id="KW-0489">Methyltransferase</keyword>
<evidence type="ECO:0000313" key="7">
    <source>
        <dbReference type="EMBL" id="KAK0547714.1"/>
    </source>
</evidence>
<dbReference type="EC" id="2.1.1.-" evidence="4"/>
<evidence type="ECO:0000256" key="5">
    <source>
        <dbReference type="SAM" id="MobiDB-lite"/>
    </source>
</evidence>
<dbReference type="GO" id="GO:0032259">
    <property type="term" value="P:methylation"/>
    <property type="evidence" value="ECO:0007669"/>
    <property type="project" value="UniProtKB-KW"/>
</dbReference>
<evidence type="ECO:0000256" key="1">
    <source>
        <dbReference type="ARBA" id="ARBA00009725"/>
    </source>
</evidence>
<reference evidence="7" key="1">
    <citation type="journal article" date="2023" name="PhytoFront">
        <title>Draft Genome Resources of Seven Strains of Tilletia horrida, Causal Agent of Kernel Smut of Rice.</title>
        <authorList>
            <person name="Khanal S."/>
            <person name="Antony Babu S."/>
            <person name="Zhou X.G."/>
        </authorList>
    </citation>
    <scope>NUCLEOTIDE SEQUENCE</scope>
    <source>
        <strain evidence="7">TX6</strain>
    </source>
</reference>
<dbReference type="SUPFAM" id="SSF53335">
    <property type="entry name" value="S-adenosyl-L-methionine-dependent methyltransferases"/>
    <property type="match status" value="1"/>
</dbReference>
<evidence type="ECO:0000313" key="8">
    <source>
        <dbReference type="Proteomes" id="UP001176517"/>
    </source>
</evidence>
<dbReference type="GO" id="GO:0008757">
    <property type="term" value="F:S-adenosylmethionine-dependent methyltransferase activity"/>
    <property type="evidence" value="ECO:0007669"/>
    <property type="project" value="UniProtKB-ARBA"/>
</dbReference>
<evidence type="ECO:0000256" key="2">
    <source>
        <dbReference type="ARBA" id="ARBA00022603"/>
    </source>
</evidence>
<evidence type="ECO:0000256" key="3">
    <source>
        <dbReference type="ARBA" id="ARBA00022679"/>
    </source>
</evidence>
<dbReference type="InterPro" id="IPR029063">
    <property type="entry name" value="SAM-dependent_MTases_sf"/>
</dbReference>
<dbReference type="EMBL" id="JAPDMZ010000154">
    <property type="protein sequence ID" value="KAK0547714.1"/>
    <property type="molecule type" value="Genomic_DNA"/>
</dbReference>
<accession>A0AAN6GML2</accession>
<proteinExistence type="inferred from homology"/>
<dbReference type="PIRSF" id="PIRSF037755">
    <property type="entry name" value="Mettl2_prd"/>
    <property type="match status" value="1"/>
</dbReference>
<dbReference type="PANTHER" id="PTHR22809">
    <property type="entry name" value="METHYLTRANSFERASE-RELATED"/>
    <property type="match status" value="1"/>
</dbReference>
<dbReference type="GO" id="GO:0008173">
    <property type="term" value="F:RNA methyltransferase activity"/>
    <property type="evidence" value="ECO:0007669"/>
    <property type="project" value="UniProtKB-ARBA"/>
</dbReference>
<keyword evidence="8" id="KW-1185">Reference proteome</keyword>
<dbReference type="Pfam" id="PF08242">
    <property type="entry name" value="Methyltransf_12"/>
    <property type="match status" value="1"/>
</dbReference>
<dbReference type="AlphaFoldDB" id="A0AAN6GML2"/>
<gene>
    <name evidence="7" type="ORF">OC846_004753</name>
</gene>
<dbReference type="Gene3D" id="3.40.50.150">
    <property type="entry name" value="Vaccinia Virus protein VP39"/>
    <property type="match status" value="1"/>
</dbReference>
<keyword evidence="3 4" id="KW-0808">Transferase</keyword>
<evidence type="ECO:0000256" key="4">
    <source>
        <dbReference type="PIRNR" id="PIRNR037755"/>
    </source>
</evidence>
<dbReference type="CDD" id="cd02440">
    <property type="entry name" value="AdoMet_MTases"/>
    <property type="match status" value="1"/>
</dbReference>
<evidence type="ECO:0000259" key="6">
    <source>
        <dbReference type="Pfam" id="PF08242"/>
    </source>
</evidence>
<name>A0AAN6GML2_9BASI</name>
<feature type="region of interest" description="Disordered" evidence="5">
    <location>
        <begin position="68"/>
        <end position="93"/>
    </location>
</feature>
<dbReference type="Proteomes" id="UP001176517">
    <property type="component" value="Unassembled WGS sequence"/>
</dbReference>
<comment type="function">
    <text evidence="4">S-adenosyl-L-methionine-dependent methyltransferase.</text>
</comment>
<comment type="caution">
    <text evidence="7">The sequence shown here is derived from an EMBL/GenBank/DDBJ whole genome shotgun (WGS) entry which is preliminary data.</text>
</comment>
<comment type="similarity">
    <text evidence="1 4">Belongs to the methyltransferase superfamily. METL family.</text>
</comment>
<protein>
    <recommendedName>
        <fullName evidence="4">tRNA N(3)-methylcytidine methyltransferase</fullName>
        <ecNumber evidence="4">2.1.1.-</ecNumber>
    </recommendedName>
</protein>
<sequence>MAPATKAETEAPPAEIIAQNRRIATNFVITKAEKESQRNWDSFYKRNETKFFKDRHWTDSEFAELRAKDGPKDGLTQRAAGPSTTVTPSAGPNVVEELEPGIISSEPGSRPPVLLEVGGGVGNTIYPLIEKSQALKVHCCDFSPRAVDFVKLNPLYSEERVHAFVHDLASPEGPLHEIVSSHPIGPPTVITMFFVLSAIPPEHHVAVLKSLADCLRQGPDPRENVLLFRDYAHLDLAQVRFHARIDASFREPALLSEDHPYYRRGDGTLTYFFEDDRLRQLADQAGLEGNVEVLVKVKVNRKLDSRMERRFIQARWKLKQPA</sequence>
<feature type="domain" description="Methyltransferase type 12" evidence="6">
    <location>
        <begin position="115"/>
        <end position="218"/>
    </location>
</feature>
<dbReference type="PANTHER" id="PTHR22809:SF5">
    <property type="entry name" value="TRNA N(3)-METHYLCYTIDINE METHYLTRANSFERASE METTL6"/>
    <property type="match status" value="1"/>
</dbReference>
<dbReference type="InterPro" id="IPR013217">
    <property type="entry name" value="Methyltransf_12"/>
</dbReference>
<dbReference type="InterPro" id="IPR026113">
    <property type="entry name" value="METTL2/6/8-like"/>
</dbReference>
<organism evidence="7 8">
    <name type="scientific">Tilletia horrida</name>
    <dbReference type="NCBI Taxonomy" id="155126"/>
    <lineage>
        <taxon>Eukaryota</taxon>
        <taxon>Fungi</taxon>
        <taxon>Dikarya</taxon>
        <taxon>Basidiomycota</taxon>
        <taxon>Ustilaginomycotina</taxon>
        <taxon>Exobasidiomycetes</taxon>
        <taxon>Tilletiales</taxon>
        <taxon>Tilletiaceae</taxon>
        <taxon>Tilletia</taxon>
    </lineage>
</organism>